<dbReference type="PANTHER" id="PTHR42715:SF10">
    <property type="entry name" value="BETA-GLUCOSIDASE"/>
    <property type="match status" value="1"/>
</dbReference>
<dbReference type="SUPFAM" id="SSF52279">
    <property type="entry name" value="Beta-D-glucan exohydrolase, C-terminal domain"/>
    <property type="match status" value="1"/>
</dbReference>
<dbReference type="Gene3D" id="3.20.20.300">
    <property type="entry name" value="Glycoside hydrolase, family 3, N-terminal domain"/>
    <property type="match status" value="1"/>
</dbReference>
<comment type="subcellular location">
    <subcellularLocation>
        <location evidence="2">Periplasm</location>
    </subcellularLocation>
</comment>
<dbReference type="GO" id="GO:0042597">
    <property type="term" value="C:periplasmic space"/>
    <property type="evidence" value="ECO:0007669"/>
    <property type="project" value="UniProtKB-SubCell"/>
</dbReference>
<dbReference type="InterPro" id="IPR001764">
    <property type="entry name" value="Glyco_hydro_3_N"/>
</dbReference>
<protein>
    <recommendedName>
        <fullName evidence="10">Periplasmic beta-glucosidase</fullName>
        <ecNumber evidence="4">3.2.1.21</ecNumber>
    </recommendedName>
</protein>
<dbReference type="Pfam" id="PF00933">
    <property type="entry name" value="Glyco_hydro_3"/>
    <property type="match status" value="1"/>
</dbReference>
<dbReference type="Pfam" id="PF14310">
    <property type="entry name" value="Fn3-like"/>
    <property type="match status" value="1"/>
</dbReference>
<evidence type="ECO:0000256" key="12">
    <source>
        <dbReference type="SAM" id="SignalP"/>
    </source>
</evidence>
<evidence type="ECO:0000259" key="13">
    <source>
        <dbReference type="SMART" id="SM01217"/>
    </source>
</evidence>
<dbReference type="FunFam" id="3.40.50.1700:FF:000004">
    <property type="entry name" value="Periplasmic beta-glucosidase"/>
    <property type="match status" value="1"/>
</dbReference>
<keyword evidence="8" id="KW-0119">Carbohydrate metabolism</keyword>
<evidence type="ECO:0000256" key="6">
    <source>
        <dbReference type="ARBA" id="ARBA00022764"/>
    </source>
</evidence>
<dbReference type="FunFam" id="3.20.20.300:FF:000005">
    <property type="entry name" value="Periplasmic beta-glucosidase"/>
    <property type="match status" value="1"/>
</dbReference>
<keyword evidence="6" id="KW-0574">Periplasm</keyword>
<evidence type="ECO:0000256" key="7">
    <source>
        <dbReference type="ARBA" id="ARBA00022801"/>
    </source>
</evidence>
<reference evidence="14 15" key="1">
    <citation type="submission" date="2017-01" db="EMBL/GenBank/DDBJ databases">
        <title>A new Hymenobacter.</title>
        <authorList>
            <person name="Liang Y."/>
            <person name="Feng F."/>
        </authorList>
    </citation>
    <scope>NUCLEOTIDE SEQUENCE [LARGE SCALE GENOMIC DNA]</scope>
    <source>
        <strain evidence="14">MIMBbqt21</strain>
    </source>
</reference>
<dbReference type="InterPro" id="IPR017853">
    <property type="entry name" value="GH"/>
</dbReference>
<dbReference type="EC" id="3.2.1.21" evidence="4"/>
<comment type="catalytic activity">
    <reaction evidence="1">
        <text>Hydrolysis of terminal, non-reducing beta-D-glucosyl residues with release of beta-D-glucose.</text>
        <dbReference type="EC" id="3.2.1.21"/>
    </reaction>
</comment>
<keyword evidence="15" id="KW-1185">Reference proteome</keyword>
<evidence type="ECO:0000256" key="2">
    <source>
        <dbReference type="ARBA" id="ARBA00004418"/>
    </source>
</evidence>
<organism evidence="14 15">
    <name type="scientific">Hymenobacter crusticola</name>
    <dbReference type="NCBI Taxonomy" id="1770526"/>
    <lineage>
        <taxon>Bacteria</taxon>
        <taxon>Pseudomonadati</taxon>
        <taxon>Bacteroidota</taxon>
        <taxon>Cytophagia</taxon>
        <taxon>Cytophagales</taxon>
        <taxon>Hymenobacteraceae</taxon>
        <taxon>Hymenobacter</taxon>
    </lineage>
</organism>
<dbReference type="SUPFAM" id="SSF51445">
    <property type="entry name" value="(Trans)glycosidases"/>
    <property type="match status" value="1"/>
</dbReference>
<dbReference type="PROSITE" id="PS00775">
    <property type="entry name" value="GLYCOSYL_HYDROL_F3"/>
    <property type="match status" value="1"/>
</dbReference>
<keyword evidence="7 11" id="KW-0378">Hydrolase</keyword>
<dbReference type="PANTHER" id="PTHR42715">
    <property type="entry name" value="BETA-GLUCOSIDASE"/>
    <property type="match status" value="1"/>
</dbReference>
<dbReference type="RefSeq" id="WP_086595292.1">
    <property type="nucleotide sequence ID" value="NZ_MTSE01000009.1"/>
</dbReference>
<accession>A0A243WC53</accession>
<dbReference type="InterPro" id="IPR013783">
    <property type="entry name" value="Ig-like_fold"/>
</dbReference>
<feature type="domain" description="Fibronectin type III-like" evidence="13">
    <location>
        <begin position="673"/>
        <end position="742"/>
    </location>
</feature>
<evidence type="ECO:0000256" key="10">
    <source>
        <dbReference type="ARBA" id="ARBA00067498"/>
    </source>
</evidence>
<dbReference type="OrthoDB" id="9805821at2"/>
<evidence type="ECO:0000256" key="11">
    <source>
        <dbReference type="RuleBase" id="RU361161"/>
    </source>
</evidence>
<dbReference type="Pfam" id="PF01915">
    <property type="entry name" value="Glyco_hydro_3_C"/>
    <property type="match status" value="1"/>
</dbReference>
<dbReference type="PRINTS" id="PR00133">
    <property type="entry name" value="GLHYDRLASE3"/>
</dbReference>
<keyword evidence="5 12" id="KW-0732">Signal</keyword>
<dbReference type="InterPro" id="IPR026891">
    <property type="entry name" value="Fn3-like"/>
</dbReference>
<evidence type="ECO:0000256" key="4">
    <source>
        <dbReference type="ARBA" id="ARBA00012744"/>
    </source>
</evidence>
<dbReference type="InterPro" id="IPR002772">
    <property type="entry name" value="Glyco_hydro_3_C"/>
</dbReference>
<gene>
    <name evidence="14" type="ORF">BXP70_16955</name>
</gene>
<dbReference type="Gene3D" id="3.40.50.1700">
    <property type="entry name" value="Glycoside hydrolase family 3 C-terminal domain"/>
    <property type="match status" value="1"/>
</dbReference>
<dbReference type="GO" id="GO:0005975">
    <property type="term" value="P:carbohydrate metabolic process"/>
    <property type="evidence" value="ECO:0007669"/>
    <property type="project" value="InterPro"/>
</dbReference>
<dbReference type="GO" id="GO:0008422">
    <property type="term" value="F:beta-glucosidase activity"/>
    <property type="evidence" value="ECO:0007669"/>
    <property type="project" value="UniProtKB-EC"/>
</dbReference>
<dbReference type="InterPro" id="IPR019800">
    <property type="entry name" value="Glyco_hydro_3_AS"/>
</dbReference>
<dbReference type="Proteomes" id="UP000194873">
    <property type="component" value="Unassembled WGS sequence"/>
</dbReference>
<feature type="chain" id="PRO_5012128168" description="Periplasmic beta-glucosidase" evidence="12">
    <location>
        <begin position="28"/>
        <end position="755"/>
    </location>
</feature>
<evidence type="ECO:0000256" key="5">
    <source>
        <dbReference type="ARBA" id="ARBA00022729"/>
    </source>
</evidence>
<evidence type="ECO:0000313" key="15">
    <source>
        <dbReference type="Proteomes" id="UP000194873"/>
    </source>
</evidence>
<dbReference type="FunFam" id="2.60.40.10:FF:000495">
    <property type="entry name" value="Periplasmic beta-glucosidase"/>
    <property type="match status" value="1"/>
</dbReference>
<proteinExistence type="inferred from homology"/>
<comment type="caution">
    <text evidence="14">The sequence shown here is derived from an EMBL/GenBank/DDBJ whole genome shotgun (WGS) entry which is preliminary data.</text>
</comment>
<evidence type="ECO:0000256" key="8">
    <source>
        <dbReference type="ARBA" id="ARBA00023277"/>
    </source>
</evidence>
<dbReference type="NCBIfam" id="NF011678">
    <property type="entry name" value="PRK15098.1"/>
    <property type="match status" value="1"/>
</dbReference>
<dbReference type="EMBL" id="MTSE01000009">
    <property type="protein sequence ID" value="OUJ72607.1"/>
    <property type="molecule type" value="Genomic_DNA"/>
</dbReference>
<evidence type="ECO:0000313" key="14">
    <source>
        <dbReference type="EMBL" id="OUJ72607.1"/>
    </source>
</evidence>
<sequence>MPKFPRFILGVSVAASVLLVLPSIAQAQKTKKPAASTTKTLDQRLDELIAQMTLEEKIGQLNQYTGDAATGPAVTDNNKLSQIQKGQVGSMLNVKGAARTRALQAEALKSRLKIPLLFGLDVIHGYQTTFPIPLGEAASWDLAAIRQSAHIAAREAAAAGQHWTFAPMVDIARDPRWGRVMEGAGEDPYLGSQIAKARVLGFQGEQLGGTDAVMACAKHFAAYGAAIAGRDYNAVDMSERALWEVYLPPFKAAADAGAATFMNSFNELNGIPATGNSYLQRDILKGQWNFQGFVVSDWGSIGEMIAHGYAKDNKEAALEAITAGSDMDMESRSYGPNLPALVREGKVPEALINDAVRRILRKKFELGLFDDPYRFSNEKREKQVLADPQSRAIARDVARKSIVLLKNDNNVLPLSKQAKTVAVIGPLGQSKTQHLGFWNVSTDSTQVVSLYEGLQNKLGKTAKLLYAKGCGITGDSQAGFADAVKTAQQADVVVMAVGEARDMSGEAKSRAEIYLPGQQEELIKAIVQTGKPVVVLIMAGRPLIFNWTADHAPAILYTWWLGSEAGNAMADVLVGDYNPAGKLPMSFPRSLGQIPIFYAAKSTGRPSANDKDTNYRSAYLDMPNSPRYAFGYGLSYTTFDYSGLTLSTKQLKKADKLTVSFTLTNKGKYAGEEVAQLYLRDVVGSVTRPVKELKDFQKVMLKPGESKTITFTLDQDKLAFYNPSMKWTTEPGEFRLMIGSAASDIRLEDKFELVD</sequence>
<evidence type="ECO:0000256" key="9">
    <source>
        <dbReference type="ARBA" id="ARBA00023295"/>
    </source>
</evidence>
<dbReference type="InterPro" id="IPR036962">
    <property type="entry name" value="Glyco_hydro_3_N_sf"/>
</dbReference>
<feature type="signal peptide" evidence="12">
    <location>
        <begin position="1"/>
        <end position="27"/>
    </location>
</feature>
<name>A0A243WC53_9BACT</name>
<dbReference type="InterPro" id="IPR036881">
    <property type="entry name" value="Glyco_hydro_3_C_sf"/>
</dbReference>
<comment type="similarity">
    <text evidence="3 11">Belongs to the glycosyl hydrolase 3 family.</text>
</comment>
<dbReference type="Gene3D" id="2.60.40.10">
    <property type="entry name" value="Immunoglobulins"/>
    <property type="match status" value="1"/>
</dbReference>
<dbReference type="InterPro" id="IPR050288">
    <property type="entry name" value="Cellulose_deg_GH3"/>
</dbReference>
<dbReference type="SMART" id="SM01217">
    <property type="entry name" value="Fn3_like"/>
    <property type="match status" value="1"/>
</dbReference>
<evidence type="ECO:0000256" key="3">
    <source>
        <dbReference type="ARBA" id="ARBA00005336"/>
    </source>
</evidence>
<keyword evidence="9 11" id="KW-0326">Glycosidase</keyword>
<evidence type="ECO:0000256" key="1">
    <source>
        <dbReference type="ARBA" id="ARBA00000448"/>
    </source>
</evidence>
<dbReference type="AlphaFoldDB" id="A0A243WC53"/>